<dbReference type="GO" id="GO:0003676">
    <property type="term" value="F:nucleic acid binding"/>
    <property type="evidence" value="ECO:0007669"/>
    <property type="project" value="InterPro"/>
</dbReference>
<name>A0A410FZT6_9FLAO</name>
<evidence type="ECO:0000256" key="1">
    <source>
        <dbReference type="ARBA" id="ARBA00022741"/>
    </source>
</evidence>
<accession>A0A410FZT6</accession>
<dbReference type="GO" id="GO:0005524">
    <property type="term" value="F:ATP binding"/>
    <property type="evidence" value="ECO:0007669"/>
    <property type="project" value="UniProtKB-KW"/>
</dbReference>
<dbReference type="AlphaFoldDB" id="A0A410FZT6"/>
<dbReference type="InterPro" id="IPR014001">
    <property type="entry name" value="Helicase_ATP-bd"/>
</dbReference>
<sequence length="214" mass="24393">MPFKKLNPELQKTLTSLEMTTPTLFESKSIPVIKSGANVYCVAPKDSGKTSTLIITTLQKLKYRAIGNVPRAVALVESKEEASELYNLFLEYLKTSDLRIYLATEEIHVDIQKSEIAMGIDILISTPISMNKLFLSNGINTSEVKILSVDDAEFLIQKSHYSAIMLLTRSIKKCQYVLYMEKMEPMLKRFKDYFMEFAKTVVVKERVEGEENEN</sequence>
<evidence type="ECO:0000259" key="5">
    <source>
        <dbReference type="PROSITE" id="PS51192"/>
    </source>
</evidence>
<dbReference type="Pfam" id="PF00270">
    <property type="entry name" value="DEAD"/>
    <property type="match status" value="1"/>
</dbReference>
<evidence type="ECO:0000313" key="6">
    <source>
        <dbReference type="EMBL" id="QAA80542.1"/>
    </source>
</evidence>
<feature type="domain" description="Helicase ATP-binding" evidence="5">
    <location>
        <begin position="30"/>
        <end position="189"/>
    </location>
</feature>
<organism evidence="6 7">
    <name type="scientific">Aequorivita ciconiae</name>
    <dbReference type="NCBI Taxonomy" id="2494375"/>
    <lineage>
        <taxon>Bacteria</taxon>
        <taxon>Pseudomonadati</taxon>
        <taxon>Bacteroidota</taxon>
        <taxon>Flavobacteriia</taxon>
        <taxon>Flavobacteriales</taxon>
        <taxon>Flavobacteriaceae</taxon>
        <taxon>Aequorivita</taxon>
    </lineage>
</organism>
<dbReference type="PANTHER" id="PTHR47960">
    <property type="entry name" value="DEAD-BOX ATP-DEPENDENT RNA HELICASE 50"/>
    <property type="match status" value="1"/>
</dbReference>
<dbReference type="SUPFAM" id="SSF52540">
    <property type="entry name" value="P-loop containing nucleoside triphosphate hydrolases"/>
    <property type="match status" value="1"/>
</dbReference>
<evidence type="ECO:0000313" key="7">
    <source>
        <dbReference type="Proteomes" id="UP000285517"/>
    </source>
</evidence>
<dbReference type="Proteomes" id="UP000285517">
    <property type="component" value="Chromosome"/>
</dbReference>
<gene>
    <name evidence="6" type="ORF">EI546_01820</name>
</gene>
<protein>
    <submittedName>
        <fullName evidence="6">DEAD/DEAH box helicase</fullName>
    </submittedName>
</protein>
<evidence type="ECO:0000256" key="2">
    <source>
        <dbReference type="ARBA" id="ARBA00022801"/>
    </source>
</evidence>
<reference evidence="6 7" key="1">
    <citation type="submission" date="2019-01" db="EMBL/GenBank/DDBJ databases">
        <title>Complete genome sequencing of Aequorivita sp. H23M31.</title>
        <authorList>
            <person name="Bae J.-W."/>
        </authorList>
    </citation>
    <scope>NUCLEOTIDE SEQUENCE [LARGE SCALE GENOMIC DNA]</scope>
    <source>
        <strain evidence="6 7">H23M31</strain>
    </source>
</reference>
<dbReference type="InterPro" id="IPR011545">
    <property type="entry name" value="DEAD/DEAH_box_helicase_dom"/>
</dbReference>
<keyword evidence="4" id="KW-0067">ATP-binding</keyword>
<proteinExistence type="predicted"/>
<keyword evidence="3 6" id="KW-0347">Helicase</keyword>
<dbReference type="OrthoDB" id="1118340at2"/>
<evidence type="ECO:0000256" key="4">
    <source>
        <dbReference type="ARBA" id="ARBA00022840"/>
    </source>
</evidence>
<dbReference type="InterPro" id="IPR027417">
    <property type="entry name" value="P-loop_NTPase"/>
</dbReference>
<dbReference type="RefSeq" id="WP_128248941.1">
    <property type="nucleotide sequence ID" value="NZ_CP034951.1"/>
</dbReference>
<keyword evidence="7" id="KW-1185">Reference proteome</keyword>
<dbReference type="EMBL" id="CP034951">
    <property type="protein sequence ID" value="QAA80542.1"/>
    <property type="molecule type" value="Genomic_DNA"/>
</dbReference>
<dbReference type="Gene3D" id="3.40.50.300">
    <property type="entry name" value="P-loop containing nucleotide triphosphate hydrolases"/>
    <property type="match status" value="1"/>
</dbReference>
<keyword evidence="1" id="KW-0547">Nucleotide-binding</keyword>
<dbReference type="KEGG" id="aev:EI546_01820"/>
<keyword evidence="2" id="KW-0378">Hydrolase</keyword>
<dbReference type="GO" id="GO:0004386">
    <property type="term" value="F:helicase activity"/>
    <property type="evidence" value="ECO:0007669"/>
    <property type="project" value="UniProtKB-KW"/>
</dbReference>
<dbReference type="PROSITE" id="PS51192">
    <property type="entry name" value="HELICASE_ATP_BIND_1"/>
    <property type="match status" value="1"/>
</dbReference>
<dbReference type="GO" id="GO:0016787">
    <property type="term" value="F:hydrolase activity"/>
    <property type="evidence" value="ECO:0007669"/>
    <property type="project" value="UniProtKB-KW"/>
</dbReference>
<evidence type="ECO:0000256" key="3">
    <source>
        <dbReference type="ARBA" id="ARBA00022806"/>
    </source>
</evidence>